<dbReference type="AlphaFoldDB" id="A0A0B7C3X3"/>
<dbReference type="Gene3D" id="1.25.40.20">
    <property type="entry name" value="Ankyrin repeat-containing domain"/>
    <property type="match status" value="1"/>
</dbReference>
<feature type="compositionally biased region" description="Low complexity" evidence="1">
    <location>
        <begin position="58"/>
        <end position="77"/>
    </location>
</feature>
<evidence type="ECO:0000313" key="2">
    <source>
        <dbReference type="EMBL" id="CEK99877.1"/>
    </source>
</evidence>
<name>A0A0B7C3X3_9EUPU</name>
<sequence>LSMIGADVNIKDYAGNTALALAVLNSKDGCATTLIQSGTNLKYLVAKNISKPAPTVITSSPTEDSSSSDSSDSESPSVAKKVIKTKTEDVPTEDWKW</sequence>
<dbReference type="InterPro" id="IPR036770">
    <property type="entry name" value="Ankyrin_rpt-contain_sf"/>
</dbReference>
<accession>A0A0B7C3X3</accession>
<feature type="non-terminal residue" evidence="2">
    <location>
        <position position="97"/>
    </location>
</feature>
<feature type="region of interest" description="Disordered" evidence="1">
    <location>
        <begin position="53"/>
        <end position="97"/>
    </location>
</feature>
<protein>
    <submittedName>
        <fullName evidence="2">Uncharacterized protein</fullName>
    </submittedName>
</protein>
<gene>
    <name evidence="2" type="primary">ORF222344</name>
</gene>
<dbReference type="EMBL" id="HACG01053006">
    <property type="protein sequence ID" value="CEK99877.1"/>
    <property type="molecule type" value="Transcribed_RNA"/>
</dbReference>
<organism evidence="2">
    <name type="scientific">Arion vulgaris</name>
    <dbReference type="NCBI Taxonomy" id="1028688"/>
    <lineage>
        <taxon>Eukaryota</taxon>
        <taxon>Metazoa</taxon>
        <taxon>Spiralia</taxon>
        <taxon>Lophotrochozoa</taxon>
        <taxon>Mollusca</taxon>
        <taxon>Gastropoda</taxon>
        <taxon>Heterobranchia</taxon>
        <taxon>Euthyneura</taxon>
        <taxon>Panpulmonata</taxon>
        <taxon>Eupulmonata</taxon>
        <taxon>Stylommatophora</taxon>
        <taxon>Helicina</taxon>
        <taxon>Arionoidea</taxon>
        <taxon>Arionidae</taxon>
        <taxon>Arion</taxon>
    </lineage>
</organism>
<proteinExistence type="predicted"/>
<reference evidence="2" key="1">
    <citation type="submission" date="2014-12" db="EMBL/GenBank/DDBJ databases">
        <title>Insight into the proteome of Arion vulgaris.</title>
        <authorList>
            <person name="Aradska J."/>
            <person name="Bulat T."/>
            <person name="Smidak R."/>
            <person name="Sarate P."/>
            <person name="Gangsoo J."/>
            <person name="Sialana F."/>
            <person name="Bilban M."/>
            <person name="Lubec G."/>
        </authorList>
    </citation>
    <scope>NUCLEOTIDE SEQUENCE</scope>
    <source>
        <tissue evidence="2">Skin</tissue>
    </source>
</reference>
<feature type="compositionally biased region" description="Basic and acidic residues" evidence="1">
    <location>
        <begin position="85"/>
        <end position="97"/>
    </location>
</feature>
<evidence type="ECO:0000256" key="1">
    <source>
        <dbReference type="SAM" id="MobiDB-lite"/>
    </source>
</evidence>
<dbReference type="SUPFAM" id="SSF48403">
    <property type="entry name" value="Ankyrin repeat"/>
    <property type="match status" value="1"/>
</dbReference>
<feature type="non-terminal residue" evidence="2">
    <location>
        <position position="1"/>
    </location>
</feature>